<accession>A0A917T3R6</accession>
<comment type="similarity">
    <text evidence="1">Belongs to the glycosyl hydrolase 16 family.</text>
</comment>
<dbReference type="Gene3D" id="2.60.120.430">
    <property type="entry name" value="Galactose-binding lectin"/>
    <property type="match status" value="1"/>
</dbReference>
<sequence>MMSLARFLPVARRAARRAGRWTAEAGRSAARRAGPWAGDARRRLRAGNSSRVLAVAAVAAAQLTEPPTTAARLITAIGPAAVATSAEGLGWTARWTVGPKRFTDAGGRVWEPDAAVVAGGAVRAGVAGGRVAVPYRWTRTGTPTWTLPVPSPGTYAVVLSFAATAAAGSPAAEVTVRLADGTAPRLRLAGTTDGRARHAVVLARTEGSTVAVSVEAASGVGGVSAISAILARTSTETLHEAFSDDFEGPAGRPDPKRWRFQTGATGWGNGELQDYTDRPDNGGRTGDGRLAIVARQEGGGYTSARMRSVFEARYGRIEAELRVPSGAGLLPAFWMLGADVDRAGWPQAGEIDIMESLGDAEPGIVHGAVHGPDGSIRGWERTWIAHPSGGPAKGFHRYGLEWWPGVLQWSVDGVVQGALRPEDLGGKERWVFEAPAFLLLNLAVGGRWPGNPPPATMFPQTMLVDAVRWWR</sequence>
<dbReference type="Pfam" id="PF00722">
    <property type="entry name" value="Glyco_hydro_16"/>
    <property type="match status" value="1"/>
</dbReference>
<evidence type="ECO:0000256" key="2">
    <source>
        <dbReference type="SAM" id="MobiDB-lite"/>
    </source>
</evidence>
<dbReference type="PROSITE" id="PS51762">
    <property type="entry name" value="GH16_2"/>
    <property type="match status" value="1"/>
</dbReference>
<dbReference type="EMBL" id="BMPI01000003">
    <property type="protein sequence ID" value="GGM09638.1"/>
    <property type="molecule type" value="Genomic_DNA"/>
</dbReference>
<comment type="caution">
    <text evidence="4">The sequence shown here is derived from an EMBL/GenBank/DDBJ whole genome shotgun (WGS) entry which is preliminary data.</text>
</comment>
<dbReference type="Gene3D" id="2.60.120.200">
    <property type="match status" value="1"/>
</dbReference>
<dbReference type="InterPro" id="IPR050546">
    <property type="entry name" value="Glycosyl_Hydrlase_16"/>
</dbReference>
<keyword evidence="5" id="KW-1185">Reference proteome</keyword>
<dbReference type="InterPro" id="IPR000757">
    <property type="entry name" value="Beta-glucanase-like"/>
</dbReference>
<proteinExistence type="inferred from homology"/>
<reference evidence="4" key="2">
    <citation type="submission" date="2020-09" db="EMBL/GenBank/DDBJ databases">
        <authorList>
            <person name="Sun Q."/>
            <person name="Ohkuma M."/>
        </authorList>
    </citation>
    <scope>NUCLEOTIDE SEQUENCE</scope>
    <source>
        <strain evidence="4">JCM 19831</strain>
    </source>
</reference>
<dbReference type="AlphaFoldDB" id="A0A917T3R6"/>
<dbReference type="SUPFAM" id="SSF49899">
    <property type="entry name" value="Concanavalin A-like lectins/glucanases"/>
    <property type="match status" value="1"/>
</dbReference>
<organism evidence="4 5">
    <name type="scientific">Dactylosporangium sucinum</name>
    <dbReference type="NCBI Taxonomy" id="1424081"/>
    <lineage>
        <taxon>Bacteria</taxon>
        <taxon>Bacillati</taxon>
        <taxon>Actinomycetota</taxon>
        <taxon>Actinomycetes</taxon>
        <taxon>Micromonosporales</taxon>
        <taxon>Micromonosporaceae</taxon>
        <taxon>Dactylosporangium</taxon>
    </lineage>
</organism>
<evidence type="ECO:0000313" key="5">
    <source>
        <dbReference type="Proteomes" id="UP000642070"/>
    </source>
</evidence>
<evidence type="ECO:0000313" key="4">
    <source>
        <dbReference type="EMBL" id="GGM09638.1"/>
    </source>
</evidence>
<reference evidence="4" key="1">
    <citation type="journal article" date="2014" name="Int. J. Syst. Evol. Microbiol.">
        <title>Complete genome sequence of Corynebacterium casei LMG S-19264T (=DSM 44701T), isolated from a smear-ripened cheese.</title>
        <authorList>
            <consortium name="US DOE Joint Genome Institute (JGI-PGF)"/>
            <person name="Walter F."/>
            <person name="Albersmeier A."/>
            <person name="Kalinowski J."/>
            <person name="Ruckert C."/>
        </authorList>
    </citation>
    <scope>NUCLEOTIDE SEQUENCE</scope>
    <source>
        <strain evidence="4">JCM 19831</strain>
    </source>
</reference>
<dbReference type="InterPro" id="IPR013320">
    <property type="entry name" value="ConA-like_dom_sf"/>
</dbReference>
<feature type="region of interest" description="Disordered" evidence="2">
    <location>
        <begin position="268"/>
        <end position="287"/>
    </location>
</feature>
<dbReference type="GO" id="GO:0005975">
    <property type="term" value="P:carbohydrate metabolic process"/>
    <property type="evidence" value="ECO:0007669"/>
    <property type="project" value="InterPro"/>
</dbReference>
<dbReference type="CDD" id="cd08023">
    <property type="entry name" value="GH16_laminarinase_like"/>
    <property type="match status" value="1"/>
</dbReference>
<dbReference type="PANTHER" id="PTHR10963">
    <property type="entry name" value="GLYCOSYL HYDROLASE-RELATED"/>
    <property type="match status" value="1"/>
</dbReference>
<name>A0A917T3R6_9ACTN</name>
<dbReference type="PANTHER" id="PTHR10963:SF55">
    <property type="entry name" value="GLYCOSIDE HYDROLASE FAMILY 16 PROTEIN"/>
    <property type="match status" value="1"/>
</dbReference>
<dbReference type="GO" id="GO:0004553">
    <property type="term" value="F:hydrolase activity, hydrolyzing O-glycosyl compounds"/>
    <property type="evidence" value="ECO:0007669"/>
    <property type="project" value="InterPro"/>
</dbReference>
<gene>
    <name evidence="4" type="ORF">GCM10007977_008450</name>
</gene>
<dbReference type="Proteomes" id="UP000642070">
    <property type="component" value="Unassembled WGS sequence"/>
</dbReference>
<evidence type="ECO:0000256" key="1">
    <source>
        <dbReference type="ARBA" id="ARBA00006865"/>
    </source>
</evidence>
<protein>
    <recommendedName>
        <fullName evidence="3">GH16 domain-containing protein</fullName>
    </recommendedName>
</protein>
<feature type="domain" description="GH16" evidence="3">
    <location>
        <begin position="228"/>
        <end position="471"/>
    </location>
</feature>
<evidence type="ECO:0000259" key="3">
    <source>
        <dbReference type="PROSITE" id="PS51762"/>
    </source>
</evidence>